<evidence type="ECO:0000256" key="2">
    <source>
        <dbReference type="ARBA" id="ARBA00023016"/>
    </source>
</evidence>
<evidence type="ECO:0000259" key="5">
    <source>
        <dbReference type="Pfam" id="PF06546"/>
    </source>
</evidence>
<feature type="compositionally biased region" description="Low complexity" evidence="4">
    <location>
        <begin position="66"/>
        <end position="75"/>
    </location>
</feature>
<dbReference type="GO" id="GO:0003677">
    <property type="term" value="F:DNA binding"/>
    <property type="evidence" value="ECO:0007669"/>
    <property type="project" value="InterPro"/>
</dbReference>
<name>A0A4Z2HF30_9TELE</name>
<evidence type="ECO:0000256" key="1">
    <source>
        <dbReference type="ARBA" id="ARBA00023015"/>
    </source>
</evidence>
<dbReference type="Proteomes" id="UP000314294">
    <property type="component" value="Unassembled WGS sequence"/>
</dbReference>
<evidence type="ECO:0000313" key="6">
    <source>
        <dbReference type="EMBL" id="TNN63392.1"/>
    </source>
</evidence>
<evidence type="ECO:0000313" key="7">
    <source>
        <dbReference type="Proteomes" id="UP000314294"/>
    </source>
</evidence>
<organism evidence="6 7">
    <name type="scientific">Liparis tanakae</name>
    <name type="common">Tanaka's snailfish</name>
    <dbReference type="NCBI Taxonomy" id="230148"/>
    <lineage>
        <taxon>Eukaryota</taxon>
        <taxon>Metazoa</taxon>
        <taxon>Chordata</taxon>
        <taxon>Craniata</taxon>
        <taxon>Vertebrata</taxon>
        <taxon>Euteleostomi</taxon>
        <taxon>Actinopterygii</taxon>
        <taxon>Neopterygii</taxon>
        <taxon>Teleostei</taxon>
        <taxon>Neoteleostei</taxon>
        <taxon>Acanthomorphata</taxon>
        <taxon>Eupercaria</taxon>
        <taxon>Perciformes</taxon>
        <taxon>Cottioidei</taxon>
        <taxon>Cottales</taxon>
        <taxon>Liparidae</taxon>
        <taxon>Liparis</taxon>
    </lineage>
</organism>
<dbReference type="OrthoDB" id="60033at2759"/>
<feature type="region of interest" description="Disordered" evidence="4">
    <location>
        <begin position="65"/>
        <end position="117"/>
    </location>
</feature>
<keyword evidence="1" id="KW-0805">Transcription regulation</keyword>
<dbReference type="InterPro" id="IPR010542">
    <property type="entry name" value="Vert_HSTF_C"/>
</dbReference>
<keyword evidence="3" id="KW-0804">Transcription</keyword>
<comment type="caution">
    <text evidence="6">The sequence shown here is derived from an EMBL/GenBank/DDBJ whole genome shotgun (WGS) entry which is preliminary data.</text>
</comment>
<evidence type="ECO:0000256" key="4">
    <source>
        <dbReference type="SAM" id="MobiDB-lite"/>
    </source>
</evidence>
<keyword evidence="7" id="KW-1185">Reference proteome</keyword>
<keyword evidence="2 6" id="KW-0346">Stress response</keyword>
<evidence type="ECO:0000256" key="3">
    <source>
        <dbReference type="ARBA" id="ARBA00023163"/>
    </source>
</evidence>
<proteinExistence type="predicted"/>
<sequence length="146" mass="15759">MVVIRVMELMDYLDSIDCSLEDFQAMLYGKQQFGMDFDAFEQLIQYTSCPLLAILDSCITHPDLDPGPSSSSYSAPPQPSSIYGASVGAEPPMELLDTGPEPRQPPPRGSLVRLEPLTEAEAGAETLFQLCELSPVGDEADAAETA</sequence>
<reference evidence="6 7" key="1">
    <citation type="submission" date="2019-03" db="EMBL/GenBank/DDBJ databases">
        <title>First draft genome of Liparis tanakae, snailfish: a comprehensive survey of snailfish specific genes.</title>
        <authorList>
            <person name="Kim W."/>
            <person name="Song I."/>
            <person name="Jeong J.-H."/>
            <person name="Kim D."/>
            <person name="Kim S."/>
            <person name="Ryu S."/>
            <person name="Song J.Y."/>
            <person name="Lee S.K."/>
        </authorList>
    </citation>
    <scope>NUCLEOTIDE SEQUENCE [LARGE SCALE GENOMIC DNA]</scope>
    <source>
        <tissue evidence="6">Muscle</tissue>
    </source>
</reference>
<dbReference type="GO" id="GO:0003700">
    <property type="term" value="F:DNA-binding transcription factor activity"/>
    <property type="evidence" value="ECO:0007669"/>
    <property type="project" value="InterPro"/>
</dbReference>
<accession>A0A4Z2HF30</accession>
<feature type="domain" description="Vertebrate heat shock transcription factor C-terminal" evidence="5">
    <location>
        <begin position="7"/>
        <end position="39"/>
    </location>
</feature>
<protein>
    <submittedName>
        <fullName evidence="6">Heat shock factor protein 2</fullName>
    </submittedName>
</protein>
<dbReference type="AlphaFoldDB" id="A0A4Z2HF30"/>
<dbReference type="Pfam" id="PF06546">
    <property type="entry name" value="Vert_HS_TF"/>
    <property type="match status" value="1"/>
</dbReference>
<gene>
    <name evidence="6" type="primary">HSF2_0</name>
    <name evidence="6" type="ORF">EYF80_026414</name>
</gene>
<dbReference type="EMBL" id="SRLO01000274">
    <property type="protein sequence ID" value="TNN63392.1"/>
    <property type="molecule type" value="Genomic_DNA"/>
</dbReference>